<keyword evidence="3" id="KW-1185">Reference proteome</keyword>
<dbReference type="Proteomes" id="UP000544872">
    <property type="component" value="Unassembled WGS sequence"/>
</dbReference>
<evidence type="ECO:0000313" key="3">
    <source>
        <dbReference type="Proteomes" id="UP000544872"/>
    </source>
</evidence>
<dbReference type="PROSITE" id="PS51186">
    <property type="entry name" value="GNAT"/>
    <property type="match status" value="1"/>
</dbReference>
<dbReference type="InterPro" id="IPR016181">
    <property type="entry name" value="Acyl_CoA_acyltransferase"/>
</dbReference>
<dbReference type="Pfam" id="PF00583">
    <property type="entry name" value="Acetyltransf_1"/>
    <property type="match status" value="1"/>
</dbReference>
<dbReference type="RefSeq" id="WP_260402544.1">
    <property type="nucleotide sequence ID" value="NZ_JACIIX010000015.1"/>
</dbReference>
<evidence type="ECO:0000313" key="2">
    <source>
        <dbReference type="EMBL" id="MBB6211977.1"/>
    </source>
</evidence>
<dbReference type="Gene3D" id="3.40.630.30">
    <property type="match status" value="1"/>
</dbReference>
<proteinExistence type="predicted"/>
<name>A0A7W9ZK36_NOVIT</name>
<dbReference type="SUPFAM" id="SSF55729">
    <property type="entry name" value="Acyl-CoA N-acyltransferases (Nat)"/>
    <property type="match status" value="1"/>
</dbReference>
<organism evidence="2 3">
    <name type="scientific">Novispirillum itersonii</name>
    <name type="common">Aquaspirillum itersonii</name>
    <dbReference type="NCBI Taxonomy" id="189"/>
    <lineage>
        <taxon>Bacteria</taxon>
        <taxon>Pseudomonadati</taxon>
        <taxon>Pseudomonadota</taxon>
        <taxon>Alphaproteobacteria</taxon>
        <taxon>Rhodospirillales</taxon>
        <taxon>Novispirillaceae</taxon>
        <taxon>Novispirillum</taxon>
    </lineage>
</organism>
<keyword evidence="2" id="KW-0808">Transferase</keyword>
<dbReference type="InterPro" id="IPR000182">
    <property type="entry name" value="GNAT_dom"/>
</dbReference>
<comment type="caution">
    <text evidence="2">The sequence shown here is derived from an EMBL/GenBank/DDBJ whole genome shotgun (WGS) entry which is preliminary data.</text>
</comment>
<sequence>MTSMTSSDQPTVSSSAADISAAVTPPPGLVIGLEQPHHAAIIESLNDEAFGPDRQKKTVYRFRDGVSHLPELALVAEDEAGAFRGTLRFWPVMIGQTPALLLGPLTVVGGLRKTGVGTRLMWAGLERAKALGHRIVILVGDEPYYSRFGFRRALAEPLSLPGPVDLARFLALELVPGAMDGVTGMVEKWPSEL</sequence>
<gene>
    <name evidence="2" type="ORF">FHS48_003423</name>
</gene>
<dbReference type="GO" id="GO:0016747">
    <property type="term" value="F:acyltransferase activity, transferring groups other than amino-acyl groups"/>
    <property type="evidence" value="ECO:0007669"/>
    <property type="project" value="InterPro"/>
</dbReference>
<evidence type="ECO:0000259" key="1">
    <source>
        <dbReference type="PROSITE" id="PS51186"/>
    </source>
</evidence>
<dbReference type="EMBL" id="JACIIX010000015">
    <property type="protein sequence ID" value="MBB6211977.1"/>
    <property type="molecule type" value="Genomic_DNA"/>
</dbReference>
<dbReference type="AlphaFoldDB" id="A0A7W9ZK36"/>
<feature type="domain" description="N-acetyltransferase" evidence="1">
    <location>
        <begin position="29"/>
        <end position="171"/>
    </location>
</feature>
<accession>A0A7W9ZK36</accession>
<reference evidence="2 3" key="1">
    <citation type="submission" date="2020-08" db="EMBL/GenBank/DDBJ databases">
        <title>Genomic Encyclopedia of Type Strains, Phase IV (KMG-IV): sequencing the most valuable type-strain genomes for metagenomic binning, comparative biology and taxonomic classification.</title>
        <authorList>
            <person name="Goeker M."/>
        </authorList>
    </citation>
    <scope>NUCLEOTIDE SEQUENCE [LARGE SCALE GENOMIC DNA]</scope>
    <source>
        <strain evidence="2 3">DSM 11590</strain>
    </source>
</reference>
<dbReference type="CDD" id="cd04301">
    <property type="entry name" value="NAT_SF"/>
    <property type="match status" value="1"/>
</dbReference>
<protein>
    <submittedName>
        <fullName evidence="2">Putative N-acetyltransferase YhbS</fullName>
    </submittedName>
</protein>